<accession>A0A7R9AFF1</accession>
<name>A0A7R9AFF1_9CRUS</name>
<dbReference type="Gene3D" id="3.40.50.300">
    <property type="entry name" value="P-loop containing nucleotide triphosphate hydrolases"/>
    <property type="match status" value="1"/>
</dbReference>
<dbReference type="EMBL" id="CAJPEV010005502">
    <property type="protein sequence ID" value="CAG0903227.1"/>
    <property type="molecule type" value="Genomic_DNA"/>
</dbReference>
<proteinExistence type="predicted"/>
<dbReference type="InterPro" id="IPR027417">
    <property type="entry name" value="P-loop_NTPase"/>
</dbReference>
<dbReference type="OrthoDB" id="6052143at2759"/>
<keyword evidence="3" id="KW-1185">Reference proteome</keyword>
<evidence type="ECO:0000256" key="1">
    <source>
        <dbReference type="SAM" id="MobiDB-lite"/>
    </source>
</evidence>
<feature type="compositionally biased region" description="Basic and acidic residues" evidence="1">
    <location>
        <begin position="16"/>
        <end position="43"/>
    </location>
</feature>
<feature type="region of interest" description="Disordered" evidence="1">
    <location>
        <begin position="16"/>
        <end position="60"/>
    </location>
</feature>
<dbReference type="SUPFAM" id="SSF52540">
    <property type="entry name" value="P-loop containing nucleoside triphosphate hydrolases"/>
    <property type="match status" value="1"/>
</dbReference>
<evidence type="ECO:0000313" key="2">
    <source>
        <dbReference type="EMBL" id="CAD7253234.1"/>
    </source>
</evidence>
<feature type="non-terminal residue" evidence="2">
    <location>
        <position position="1"/>
    </location>
</feature>
<dbReference type="AlphaFoldDB" id="A0A7R9AFF1"/>
<protein>
    <submittedName>
        <fullName evidence="2">Uncharacterized protein</fullName>
    </submittedName>
</protein>
<dbReference type="EMBL" id="LR905019">
    <property type="protein sequence ID" value="CAD7253234.1"/>
    <property type="molecule type" value="Genomic_DNA"/>
</dbReference>
<reference evidence="2" key="1">
    <citation type="submission" date="2020-11" db="EMBL/GenBank/DDBJ databases">
        <authorList>
            <person name="Tran Van P."/>
        </authorList>
    </citation>
    <scope>NUCLEOTIDE SEQUENCE</scope>
</reference>
<organism evidence="2">
    <name type="scientific">Darwinula stevensoni</name>
    <dbReference type="NCBI Taxonomy" id="69355"/>
    <lineage>
        <taxon>Eukaryota</taxon>
        <taxon>Metazoa</taxon>
        <taxon>Ecdysozoa</taxon>
        <taxon>Arthropoda</taxon>
        <taxon>Crustacea</taxon>
        <taxon>Oligostraca</taxon>
        <taxon>Ostracoda</taxon>
        <taxon>Podocopa</taxon>
        <taxon>Podocopida</taxon>
        <taxon>Darwinulocopina</taxon>
        <taxon>Darwinuloidea</taxon>
        <taxon>Darwinulidae</taxon>
        <taxon>Darwinula</taxon>
    </lineage>
</organism>
<sequence>MEVREACRAPPKLEVIRSTELKRRREDKREKMPHFHRGREAERQGNGQQSPAKDGQTSKDFAHNCKNYEKLAELKQLEKFKGKDPREKNWMKVREAAYKNLTFREGAEEYQKENYPGAEMRAYSFPVGYVLKDQSQKKLFDEMQKAKATKEVGASTTIPIECSAVATVFDYMKEELADIPSFVTYDYEFNATFYKAMGVEGKGTPNKEDRWNRYGIEILRSDHDVCGIVSDGNRVLVLFFEVKSRHETKRGRSLLEHMGKAENQLEKGHRVVRQMVGATAFKHTYLCGFVAFPYLSRKDIRESLGCDCDENILTKDDLDSRDSFKNFLERHGVTLTRKMTREEAVKECYLDVMRTYVAASASVSEMPRTVEEFRENIGENMQEALLLLTPHQRQILHEDRRILFLTGGQGTGKTWLLLKRAEELAHGGEEVIIVNMSGGELTNDITKWRDERHFEDKITIKYPGGSNQQNFIETIIADQEKHVLVDEMQINWEMEESEPADIGQRWKDFAEKSKCKSLWIVWCPSNPCYHETLDFQKIIDSLGRERVELLTEIKRNTENLGKFVIDVTRFIQKRFPCSFLLPMQGLENNTFLSMVSSEHKGEMDGKPQIVFIKAPPKYNEVYLWASEAALKIRSLLTDSRPFTIITRGEEHERNVVVRELGGRLQQKVAFLDKEGRLRGHSEPDFFVFHEYQVVGMSFQDLILLDDEKCFYRSWSRIICMARGSLHVITTISLLSGRWEEPQHLGLISSCSLMNPGKPSLDVSHAPLDESHTISWPTSLEQDTPSPDAETEWKRFVLLFGQNQSGKTTFLINRLKGKAEQVKEEMSKEELICKTRILFVDCSRWHRNACSKKLFLVSMEERIKKIGLEKVVEVFDIHELIQDYGFRQELSFYPQAMEKLLVKISEKGEKEGQRFHVALDNAPVHAIGRGPGDTDGLRKEWESILESLSSHTSLASLTIAFLPYVGYVTITFDVKEFKREFKVLPDTRVMILESGYRNAGFPSLLRHVLSHESPHELRVKPGTLNTRPRPSSLVPGEKPYLITPPLEAHYHGGFMCVGGRGRGCLAVAAAAYLHSNLHELICVTEGSKEEKKEEESKNEIGLKE</sequence>
<dbReference type="Proteomes" id="UP000677054">
    <property type="component" value="Unassembled WGS sequence"/>
</dbReference>
<gene>
    <name evidence="2" type="ORF">DSTB1V02_LOCUS12984</name>
</gene>
<evidence type="ECO:0000313" key="3">
    <source>
        <dbReference type="Proteomes" id="UP000677054"/>
    </source>
</evidence>